<dbReference type="AlphaFoldDB" id="A0AAD3SGF6"/>
<sequence>MDSSPVRDHEHEKQQQEADAPRRPPSPVNIILFRHLDREGQAPPFFSREPVDGEQEQHGAYHEHELDLNQQVFKGVPVVDVPREAQEEEEDNE</sequence>
<proteinExistence type="predicted"/>
<comment type="caution">
    <text evidence="2">The sequence shown here is derived from an EMBL/GenBank/DDBJ whole genome shotgun (WGS) entry which is preliminary data.</text>
</comment>
<dbReference type="EMBL" id="BSYO01000010">
    <property type="protein sequence ID" value="GMH10284.1"/>
    <property type="molecule type" value="Genomic_DNA"/>
</dbReference>
<evidence type="ECO:0000313" key="2">
    <source>
        <dbReference type="EMBL" id="GMH10284.1"/>
    </source>
</evidence>
<evidence type="ECO:0000256" key="1">
    <source>
        <dbReference type="SAM" id="MobiDB-lite"/>
    </source>
</evidence>
<accession>A0AAD3SGF6</accession>
<evidence type="ECO:0000313" key="3">
    <source>
        <dbReference type="Proteomes" id="UP001279734"/>
    </source>
</evidence>
<keyword evidence="3" id="KW-1185">Reference proteome</keyword>
<name>A0AAD3SGF6_NEPGR</name>
<feature type="region of interest" description="Disordered" evidence="1">
    <location>
        <begin position="1"/>
        <end position="27"/>
    </location>
</feature>
<feature type="compositionally biased region" description="Basic and acidic residues" evidence="1">
    <location>
        <begin position="1"/>
        <end position="22"/>
    </location>
</feature>
<gene>
    <name evidence="2" type="ORF">Nepgr_012125</name>
</gene>
<protein>
    <submittedName>
        <fullName evidence="2">Uncharacterized protein</fullName>
    </submittedName>
</protein>
<dbReference type="Proteomes" id="UP001279734">
    <property type="component" value="Unassembled WGS sequence"/>
</dbReference>
<reference evidence="2" key="1">
    <citation type="submission" date="2023-05" db="EMBL/GenBank/DDBJ databases">
        <title>Nepenthes gracilis genome sequencing.</title>
        <authorList>
            <person name="Fukushima K."/>
        </authorList>
    </citation>
    <scope>NUCLEOTIDE SEQUENCE</scope>
    <source>
        <strain evidence="2">SING2019-196</strain>
    </source>
</reference>
<organism evidence="2 3">
    <name type="scientific">Nepenthes gracilis</name>
    <name type="common">Slender pitcher plant</name>
    <dbReference type="NCBI Taxonomy" id="150966"/>
    <lineage>
        <taxon>Eukaryota</taxon>
        <taxon>Viridiplantae</taxon>
        <taxon>Streptophyta</taxon>
        <taxon>Embryophyta</taxon>
        <taxon>Tracheophyta</taxon>
        <taxon>Spermatophyta</taxon>
        <taxon>Magnoliopsida</taxon>
        <taxon>eudicotyledons</taxon>
        <taxon>Gunneridae</taxon>
        <taxon>Pentapetalae</taxon>
        <taxon>Caryophyllales</taxon>
        <taxon>Nepenthaceae</taxon>
        <taxon>Nepenthes</taxon>
    </lineage>
</organism>